<dbReference type="Pfam" id="PF01077">
    <property type="entry name" value="NIR_SIR"/>
    <property type="match status" value="2"/>
</dbReference>
<dbReference type="GO" id="GO:0020037">
    <property type="term" value="F:heme binding"/>
    <property type="evidence" value="ECO:0007669"/>
    <property type="project" value="InterPro"/>
</dbReference>
<dbReference type="Gene3D" id="3.30.413.10">
    <property type="entry name" value="Sulfite Reductase Hemoprotein, domain 1"/>
    <property type="match status" value="2"/>
</dbReference>
<dbReference type="PANTHER" id="PTHR11493:SF47">
    <property type="entry name" value="SULFITE REDUCTASE [NADPH] SUBUNIT BETA"/>
    <property type="match status" value="1"/>
</dbReference>
<evidence type="ECO:0000256" key="12">
    <source>
        <dbReference type="ARBA" id="ARBA00022723"/>
    </source>
</evidence>
<evidence type="ECO:0000256" key="8">
    <source>
        <dbReference type="ARBA" id="ARBA00022485"/>
    </source>
</evidence>
<evidence type="ECO:0000256" key="15">
    <source>
        <dbReference type="ARBA" id="ARBA00023002"/>
    </source>
</evidence>
<dbReference type="GO" id="GO:0042644">
    <property type="term" value="C:chloroplast nucleoid"/>
    <property type="evidence" value="ECO:0007669"/>
    <property type="project" value="UniProtKB-SubCell"/>
</dbReference>
<evidence type="ECO:0000313" key="23">
    <source>
        <dbReference type="EMBL" id="PIN13385.1"/>
    </source>
</evidence>
<comment type="subunit">
    <text evidence="19">Monomer. Interacts with ferredoxin.</text>
</comment>
<comment type="cofactor">
    <cofactor evidence="2">
        <name>[4Fe-4S] cluster</name>
        <dbReference type="ChEBI" id="CHEBI:49883"/>
    </cofactor>
</comment>
<keyword evidence="24" id="KW-1185">Reference proteome</keyword>
<evidence type="ECO:0000256" key="14">
    <source>
        <dbReference type="ARBA" id="ARBA00022946"/>
    </source>
</evidence>
<proteinExistence type="inferred from homology"/>
<comment type="function">
    <text evidence="4">Essential protein with sulfite reductase activity required in assimilatory sulfate reduction pathway during both primary and secondary metabolism and thus involved in development and growth.</text>
</comment>
<keyword evidence="16" id="KW-0408">Iron</keyword>
<protein>
    <recommendedName>
        <fullName evidence="7">assimilatory sulfite reductase (ferredoxin)</fullName>
        <ecNumber evidence="7">1.8.7.1</ecNumber>
    </recommendedName>
</protein>
<comment type="function">
    <text evidence="3">DNA-binding protein that binds to both double-stranded and single-stranded DNA without significant sequence specificity to reversibly repress the transcriptional activity of chloroplast nucleoids by promoting DNA compaction and possibly regulate DNA replication.</text>
</comment>
<accession>A0A2G9H792</accession>
<evidence type="ECO:0000256" key="20">
    <source>
        <dbReference type="ARBA" id="ARBA00049518"/>
    </source>
</evidence>
<dbReference type="GO" id="GO:0051539">
    <property type="term" value="F:4 iron, 4 sulfur cluster binding"/>
    <property type="evidence" value="ECO:0007669"/>
    <property type="project" value="UniProtKB-KW"/>
</dbReference>
<reference evidence="24" key="1">
    <citation type="journal article" date="2018" name="Gigascience">
        <title>Genome assembly of the Pink Ipe (Handroanthus impetiginosus, Bignoniaceae), a highly valued, ecologically keystone Neotropical timber forest tree.</title>
        <authorList>
            <person name="Silva-Junior O.B."/>
            <person name="Grattapaglia D."/>
            <person name="Novaes E."/>
            <person name="Collevatti R.G."/>
        </authorList>
    </citation>
    <scope>NUCLEOTIDE SEQUENCE [LARGE SCALE GENOMIC DNA]</scope>
    <source>
        <strain evidence="24">cv. UFG-1</strain>
    </source>
</reference>
<evidence type="ECO:0000256" key="11">
    <source>
        <dbReference type="ARBA" id="ARBA00022640"/>
    </source>
</evidence>
<evidence type="ECO:0000256" key="10">
    <source>
        <dbReference type="ARBA" id="ARBA00022617"/>
    </source>
</evidence>
<dbReference type="AlphaFoldDB" id="A0A2G9H792"/>
<dbReference type="GO" id="GO:0046872">
    <property type="term" value="F:metal ion binding"/>
    <property type="evidence" value="ECO:0007669"/>
    <property type="project" value="UniProtKB-KW"/>
</dbReference>
<comment type="subcellular location">
    <subcellularLocation>
        <location evidence="5">Plastid</location>
        <location evidence="5">Chloroplast stroma</location>
        <location evidence="5">Chloroplast nucleoid</location>
    </subcellularLocation>
</comment>
<keyword evidence="12" id="KW-0479">Metal-binding</keyword>
<evidence type="ECO:0000256" key="16">
    <source>
        <dbReference type="ARBA" id="ARBA00023004"/>
    </source>
</evidence>
<dbReference type="InterPro" id="IPR036136">
    <property type="entry name" value="Nit/Sulf_reduc_fer-like_dom_sf"/>
</dbReference>
<evidence type="ECO:0000256" key="6">
    <source>
        <dbReference type="ARBA" id="ARBA00010429"/>
    </source>
</evidence>
<keyword evidence="11" id="KW-0934">Plastid</keyword>
<comment type="catalytic activity">
    <reaction evidence="20">
        <text>hydrogen sulfide + 6 oxidized [2Fe-2S]-[ferredoxin] + 3 H2O = sulfite + 6 reduced [2Fe-2S]-[ferredoxin] + 7 H(+)</text>
        <dbReference type="Rhea" id="RHEA:23132"/>
        <dbReference type="Rhea" id="RHEA-COMP:10000"/>
        <dbReference type="Rhea" id="RHEA-COMP:10001"/>
        <dbReference type="ChEBI" id="CHEBI:15377"/>
        <dbReference type="ChEBI" id="CHEBI:15378"/>
        <dbReference type="ChEBI" id="CHEBI:17359"/>
        <dbReference type="ChEBI" id="CHEBI:29919"/>
        <dbReference type="ChEBI" id="CHEBI:33737"/>
        <dbReference type="ChEBI" id="CHEBI:33738"/>
        <dbReference type="EC" id="1.8.7.1"/>
    </reaction>
</comment>
<keyword evidence="18" id="KW-0238">DNA-binding</keyword>
<dbReference type="OrthoDB" id="1688044at2759"/>
<dbReference type="InterPro" id="IPR045169">
    <property type="entry name" value="NO2/SO3_Rdtase_4Fe4S_prot"/>
</dbReference>
<evidence type="ECO:0000259" key="22">
    <source>
        <dbReference type="Pfam" id="PF03460"/>
    </source>
</evidence>
<dbReference type="NCBIfam" id="NF010029">
    <property type="entry name" value="PRK13504.1"/>
    <property type="match status" value="1"/>
</dbReference>
<dbReference type="GO" id="GO:0050311">
    <property type="term" value="F:sulfite reductase (ferredoxin) activity"/>
    <property type="evidence" value="ECO:0007669"/>
    <property type="project" value="UniProtKB-EC"/>
</dbReference>
<comment type="caution">
    <text evidence="23">The sequence shown here is derived from an EMBL/GenBank/DDBJ whole genome shotgun (WGS) entry which is preliminary data.</text>
</comment>
<dbReference type="InterPro" id="IPR006066">
    <property type="entry name" value="NO2/SO3_Rdtase_FeS/sirohaem_BS"/>
</dbReference>
<evidence type="ECO:0000256" key="5">
    <source>
        <dbReference type="ARBA" id="ARBA00004595"/>
    </source>
</evidence>
<evidence type="ECO:0000256" key="9">
    <source>
        <dbReference type="ARBA" id="ARBA00022528"/>
    </source>
</evidence>
<dbReference type="PRINTS" id="PR00397">
    <property type="entry name" value="SIROHAEM"/>
</dbReference>
<dbReference type="EC" id="1.8.7.1" evidence="7"/>
<dbReference type="SUPFAM" id="SSF56014">
    <property type="entry name" value="Nitrite and sulphite reductase 4Fe-4S domain-like"/>
    <property type="match status" value="2"/>
</dbReference>
<dbReference type="NCBIfam" id="TIGR02042">
    <property type="entry name" value="sir"/>
    <property type="match status" value="1"/>
</dbReference>
<dbReference type="GO" id="GO:0000103">
    <property type="term" value="P:sulfate assimilation"/>
    <property type="evidence" value="ECO:0007669"/>
    <property type="project" value="TreeGrafter"/>
</dbReference>
<name>A0A2G9H792_9LAMI</name>
<evidence type="ECO:0000256" key="4">
    <source>
        <dbReference type="ARBA" id="ARBA00003329"/>
    </source>
</evidence>
<feature type="domain" description="Nitrite/sulphite reductase 4Fe-4S" evidence="21">
    <location>
        <begin position="499"/>
        <end position="636"/>
    </location>
</feature>
<evidence type="ECO:0000256" key="13">
    <source>
        <dbReference type="ARBA" id="ARBA00022784"/>
    </source>
</evidence>
<gene>
    <name evidence="23" type="ORF">CDL12_13986</name>
</gene>
<dbReference type="PANTHER" id="PTHR11493">
    <property type="entry name" value="SULFITE REDUCTASE [NADPH] SUBUNIT BETA-RELATED"/>
    <property type="match status" value="1"/>
</dbReference>
<evidence type="ECO:0000313" key="24">
    <source>
        <dbReference type="Proteomes" id="UP000231279"/>
    </source>
</evidence>
<evidence type="ECO:0000256" key="1">
    <source>
        <dbReference type="ARBA" id="ARBA00001929"/>
    </source>
</evidence>
<dbReference type="InterPro" id="IPR045854">
    <property type="entry name" value="NO2/SO3_Rdtase_4Fe4S_sf"/>
</dbReference>
<evidence type="ECO:0000256" key="17">
    <source>
        <dbReference type="ARBA" id="ARBA00023014"/>
    </source>
</evidence>
<dbReference type="GO" id="GO:0016002">
    <property type="term" value="F:sulfite reductase activity"/>
    <property type="evidence" value="ECO:0007669"/>
    <property type="project" value="TreeGrafter"/>
</dbReference>
<dbReference type="Gene3D" id="3.90.480.10">
    <property type="entry name" value="Sulfite Reductase Hemoprotein,Domain 2"/>
    <property type="match status" value="1"/>
</dbReference>
<dbReference type="InterPro" id="IPR006067">
    <property type="entry name" value="NO2/SO3_Rdtase_4Fe4S_dom"/>
</dbReference>
<evidence type="ECO:0000256" key="18">
    <source>
        <dbReference type="ARBA" id="ARBA00023125"/>
    </source>
</evidence>
<keyword evidence="8" id="KW-0004">4Fe-4S</keyword>
<feature type="domain" description="Nitrite/Sulfite reductase ferredoxin-like" evidence="22">
    <location>
        <begin position="420"/>
        <end position="474"/>
    </location>
</feature>
<feature type="domain" description="Nitrite/sulphite reductase 4Fe-4S" evidence="21">
    <location>
        <begin position="226"/>
        <end position="402"/>
    </location>
</feature>
<comment type="cofactor">
    <cofactor evidence="1">
        <name>siroheme</name>
        <dbReference type="ChEBI" id="CHEBI:60052"/>
    </cofactor>
</comment>
<keyword evidence="9" id="KW-0150">Chloroplast</keyword>
<dbReference type="FunFam" id="3.90.480.10:FF:000001">
    <property type="entry name" value="Sulfite reductase [ferredoxin], chloroplastic"/>
    <property type="match status" value="1"/>
</dbReference>
<feature type="domain" description="Nitrite/Sulfite reductase ferredoxin-like" evidence="22">
    <location>
        <begin position="130"/>
        <end position="187"/>
    </location>
</feature>
<keyword evidence="10" id="KW-0349">Heme</keyword>
<dbReference type="SUPFAM" id="SSF55124">
    <property type="entry name" value="Nitrite/Sulfite reductase N-terminal domain-like"/>
    <property type="match status" value="2"/>
</dbReference>
<evidence type="ECO:0000256" key="19">
    <source>
        <dbReference type="ARBA" id="ARBA00046513"/>
    </source>
</evidence>
<dbReference type="EMBL" id="NKXS01002490">
    <property type="protein sequence ID" value="PIN13385.1"/>
    <property type="molecule type" value="Genomic_DNA"/>
</dbReference>
<dbReference type="STRING" id="429701.A0A2G9H792"/>
<dbReference type="FunFam" id="3.30.413.10:FF:000008">
    <property type="entry name" value="Sulfite reductase [ferredoxin], chloroplastic"/>
    <property type="match status" value="1"/>
</dbReference>
<dbReference type="Proteomes" id="UP000231279">
    <property type="component" value="Unassembled WGS sequence"/>
</dbReference>
<keyword evidence="15 23" id="KW-0560">Oxidoreductase</keyword>
<keyword evidence="17" id="KW-0411">Iron-sulfur</keyword>
<dbReference type="GO" id="GO:0009337">
    <property type="term" value="C:sulfite reductase complex (NADPH)"/>
    <property type="evidence" value="ECO:0007669"/>
    <property type="project" value="TreeGrafter"/>
</dbReference>
<evidence type="ECO:0000259" key="21">
    <source>
        <dbReference type="Pfam" id="PF01077"/>
    </source>
</evidence>
<dbReference type="PROSITE" id="PS00365">
    <property type="entry name" value="NIR_SIR"/>
    <property type="match status" value="1"/>
</dbReference>
<evidence type="ECO:0000256" key="2">
    <source>
        <dbReference type="ARBA" id="ARBA00001966"/>
    </source>
</evidence>
<dbReference type="FunFam" id="3.30.413.10:FF:000014">
    <property type="entry name" value="Sulfite reductase [ferredoxin], chloroplastic"/>
    <property type="match status" value="1"/>
</dbReference>
<comment type="similarity">
    <text evidence="6">Belongs to the nitrite and sulfite reductase 4Fe-4S domain family.</text>
</comment>
<keyword evidence="14" id="KW-0809">Transit peptide</keyword>
<dbReference type="InterPro" id="IPR005117">
    <property type="entry name" value="NiRdtase/SiRdtase_haem-b_fer"/>
</dbReference>
<dbReference type="Pfam" id="PF03460">
    <property type="entry name" value="NIR_SIR_ferr"/>
    <property type="match status" value="2"/>
</dbReference>
<dbReference type="InterPro" id="IPR011787">
    <property type="entry name" value="SiR_ferredoxin-dep"/>
</dbReference>
<keyword evidence="13" id="KW-0883">Thioether bond</keyword>
<evidence type="ECO:0000256" key="7">
    <source>
        <dbReference type="ARBA" id="ARBA00012353"/>
    </source>
</evidence>
<dbReference type="GO" id="GO:0003677">
    <property type="term" value="F:DNA binding"/>
    <property type="evidence" value="ECO:0007669"/>
    <property type="project" value="UniProtKB-KW"/>
</dbReference>
<evidence type="ECO:0000256" key="3">
    <source>
        <dbReference type="ARBA" id="ARBA00002010"/>
    </source>
</evidence>
<organism evidence="23 24">
    <name type="scientific">Handroanthus impetiginosus</name>
    <dbReference type="NCBI Taxonomy" id="429701"/>
    <lineage>
        <taxon>Eukaryota</taxon>
        <taxon>Viridiplantae</taxon>
        <taxon>Streptophyta</taxon>
        <taxon>Embryophyta</taxon>
        <taxon>Tracheophyta</taxon>
        <taxon>Spermatophyta</taxon>
        <taxon>Magnoliopsida</taxon>
        <taxon>eudicotyledons</taxon>
        <taxon>Gunneridae</taxon>
        <taxon>Pentapetalae</taxon>
        <taxon>asterids</taxon>
        <taxon>lamiids</taxon>
        <taxon>Lamiales</taxon>
        <taxon>Bignoniaceae</taxon>
        <taxon>Crescentiina</taxon>
        <taxon>Tabebuia alliance</taxon>
        <taxon>Handroanthus</taxon>
    </lineage>
</organism>
<sequence>MTTSFGAASAGTIAKDPKLQVARSFNGLRSVSNSLLLSRRSTVFRSSSSSSSAASVIKAVSTPVKPEIAPEQKRSKVEIFKEHSNFIRYPLNEEILTDAPNINEAATQLIKFHGSYQQYNRDERGTKSYSFMLRTKNPCGKVSNKLYLVMDDLADQFGIGTLRLTTRQTFQLHGVLKKDLKTVMSAIIKSMGSTLGACGDLNRNVLAPAAPFKRKDYLFAQETAENIAALLTPQSGFYYDMWVDGEKVMSAEPPEVVKARNDNSHCTNFPDSPEPIYGTQFLPRKFKIAVTVAKDNSVDLFTNDIGVVVVSDADGEPQGFNIYVGGGMGRTHRLESTFPLLAEPLGYVPKEDILYAVKAIVVTQRENGRRDDRKYSRMKYLISSWGIEKFRSVVEQYYGKKFEPCHELPEWNFESYLGWHQQGDGRLFCGLHVDSGRVKGVMKKILREIIEKYHLNVRITPNQNIILCDIRQAWKRPITTALAQGGLLQPRLIDPLNVTAMACPALPLCPLAITEAERGIPDILKRIRAIFERVGLRYKESVVIRITGCPNGCARPYMAELGLVGDGPNSYQIWLGGTPNQTVLAKLFKDKVKIQDLEKVLEPLFYHWKRQRLPKESFGEFTNRLGNEKLLELVDKWEGVLPGRTTYNLRLFSDKETFQAMDVLARTQGKNAHQLAIEVIRNYVASQQNGKME</sequence>